<dbReference type="CDD" id="cd03524">
    <property type="entry name" value="RPA2_OBF_family"/>
    <property type="match status" value="1"/>
</dbReference>
<sequence length="433" mass="47904">MTDAAPPELYPQYCFHLSPTISRWCHLRIADIYALSSHAGFRGQDLFFCINHPIKWVRIAGVVVAIDEFEGRRLYTVDDSSGATIGCVVITASTLGVANQQAAHSKSKTADPPPPQPLPVIDGEIDVGHIIDIKGSIKLFREQKQIQAEKISHLRSTDQEVRFWEKIVGLRKEVLDRPWVLDRREVRKCRKAAEGHVDRRADKLHKRQGSTAEVADFGTRTMTVKLPESAPLQAKARKTGLEAEVKTRATSTRSVESEASRANMRRTRLEVDFGTRTRNCRPSENDILRTSKRKTGLEADPGKQAKVASSAESVPPQTRTRTRVTDLESGLSTHTKRLAVGEAPKIKTKKSGLEADFGTYKSARLAEIEVPRGSRRRSGLEADFGTSARSASSAAARKSQDRESRIRTSGLERKPKPTKPAPVVTGKYDALGL</sequence>
<dbReference type="EMBL" id="JAUEPO010000002">
    <property type="protein sequence ID" value="KAK3333488.1"/>
    <property type="molecule type" value="Genomic_DNA"/>
</dbReference>
<feature type="region of interest" description="Disordered" evidence="4">
    <location>
        <begin position="371"/>
        <end position="433"/>
    </location>
</feature>
<comment type="subcellular location">
    <subcellularLocation>
        <location evidence="1">Chromosome</location>
        <location evidence="1">Telomere</location>
    </subcellularLocation>
</comment>
<evidence type="ECO:0000313" key="6">
    <source>
        <dbReference type="EMBL" id="KAK3333488.1"/>
    </source>
</evidence>
<evidence type="ECO:0000256" key="3">
    <source>
        <dbReference type="ARBA" id="ARBA00022895"/>
    </source>
</evidence>
<evidence type="ECO:0000256" key="1">
    <source>
        <dbReference type="ARBA" id="ARBA00004574"/>
    </source>
</evidence>
<feature type="domain" description="CST complex subunit Stn1 N-terminal" evidence="5">
    <location>
        <begin position="44"/>
        <end position="96"/>
    </location>
</feature>
<gene>
    <name evidence="6" type="ORF">B0T19DRAFT_418220</name>
</gene>
<dbReference type="GO" id="GO:0000781">
    <property type="term" value="C:chromosome, telomeric region"/>
    <property type="evidence" value="ECO:0007669"/>
    <property type="project" value="UniProtKB-SubCell"/>
</dbReference>
<evidence type="ECO:0000259" key="5">
    <source>
        <dbReference type="Pfam" id="PF10451"/>
    </source>
</evidence>
<dbReference type="InterPro" id="IPR018856">
    <property type="entry name" value="Stn1_N"/>
</dbReference>
<dbReference type="Proteomes" id="UP001286456">
    <property type="component" value="Unassembled WGS sequence"/>
</dbReference>
<dbReference type="InterPro" id="IPR012340">
    <property type="entry name" value="NA-bd_OB-fold"/>
</dbReference>
<feature type="region of interest" description="Disordered" evidence="4">
    <location>
        <begin position="281"/>
        <end position="335"/>
    </location>
</feature>
<feature type="compositionally biased region" description="Basic and acidic residues" evidence="4">
    <location>
        <begin position="398"/>
        <end position="415"/>
    </location>
</feature>
<dbReference type="Gene3D" id="2.40.50.140">
    <property type="entry name" value="Nucleic acid-binding proteins"/>
    <property type="match status" value="1"/>
</dbReference>
<keyword evidence="7" id="KW-1185">Reference proteome</keyword>
<keyword evidence="3" id="KW-0779">Telomere</keyword>
<reference evidence="6" key="1">
    <citation type="journal article" date="2023" name="Mol. Phylogenet. Evol.">
        <title>Genome-scale phylogeny and comparative genomics of the fungal order Sordariales.</title>
        <authorList>
            <person name="Hensen N."/>
            <person name="Bonometti L."/>
            <person name="Westerberg I."/>
            <person name="Brannstrom I.O."/>
            <person name="Guillou S."/>
            <person name="Cros-Aarteil S."/>
            <person name="Calhoun S."/>
            <person name="Haridas S."/>
            <person name="Kuo A."/>
            <person name="Mondo S."/>
            <person name="Pangilinan J."/>
            <person name="Riley R."/>
            <person name="LaButti K."/>
            <person name="Andreopoulos B."/>
            <person name="Lipzen A."/>
            <person name="Chen C."/>
            <person name="Yan M."/>
            <person name="Daum C."/>
            <person name="Ng V."/>
            <person name="Clum A."/>
            <person name="Steindorff A."/>
            <person name="Ohm R.A."/>
            <person name="Martin F."/>
            <person name="Silar P."/>
            <person name="Natvig D.O."/>
            <person name="Lalanne C."/>
            <person name="Gautier V."/>
            <person name="Ament-Velasquez S.L."/>
            <person name="Kruys A."/>
            <person name="Hutchinson M.I."/>
            <person name="Powell A.J."/>
            <person name="Barry K."/>
            <person name="Miller A.N."/>
            <person name="Grigoriev I.V."/>
            <person name="Debuchy R."/>
            <person name="Gladieux P."/>
            <person name="Hiltunen Thoren M."/>
            <person name="Johannesson H."/>
        </authorList>
    </citation>
    <scope>NUCLEOTIDE SEQUENCE</scope>
    <source>
        <strain evidence="6">SMH4131-1</strain>
    </source>
</reference>
<comment type="caution">
    <text evidence="6">The sequence shown here is derived from an EMBL/GenBank/DDBJ whole genome shotgun (WGS) entry which is preliminary data.</text>
</comment>
<keyword evidence="2" id="KW-0158">Chromosome</keyword>
<dbReference type="SUPFAM" id="SSF50249">
    <property type="entry name" value="Nucleic acid-binding proteins"/>
    <property type="match status" value="1"/>
</dbReference>
<evidence type="ECO:0000256" key="4">
    <source>
        <dbReference type="SAM" id="MobiDB-lite"/>
    </source>
</evidence>
<feature type="compositionally biased region" description="Low complexity" evidence="4">
    <location>
        <begin position="387"/>
        <end position="397"/>
    </location>
</feature>
<dbReference type="Pfam" id="PF10451">
    <property type="entry name" value="Stn1"/>
    <property type="match status" value="1"/>
</dbReference>
<name>A0AAE0IY75_9PEZI</name>
<evidence type="ECO:0000313" key="7">
    <source>
        <dbReference type="Proteomes" id="UP001286456"/>
    </source>
</evidence>
<accession>A0AAE0IY75</accession>
<dbReference type="AlphaFoldDB" id="A0AAE0IY75"/>
<reference evidence="6" key="2">
    <citation type="submission" date="2023-06" db="EMBL/GenBank/DDBJ databases">
        <authorList>
            <consortium name="Lawrence Berkeley National Laboratory"/>
            <person name="Haridas S."/>
            <person name="Hensen N."/>
            <person name="Bonometti L."/>
            <person name="Westerberg I."/>
            <person name="Brannstrom I.O."/>
            <person name="Guillou S."/>
            <person name="Cros-Aarteil S."/>
            <person name="Calhoun S."/>
            <person name="Kuo A."/>
            <person name="Mondo S."/>
            <person name="Pangilinan J."/>
            <person name="Riley R."/>
            <person name="Labutti K."/>
            <person name="Andreopoulos B."/>
            <person name="Lipzen A."/>
            <person name="Chen C."/>
            <person name="Yanf M."/>
            <person name="Daum C."/>
            <person name="Ng V."/>
            <person name="Clum A."/>
            <person name="Steindorff A."/>
            <person name="Ohm R."/>
            <person name="Martin F."/>
            <person name="Silar P."/>
            <person name="Natvig D."/>
            <person name="Lalanne C."/>
            <person name="Gautier V."/>
            <person name="Ament-Velasquez S.L."/>
            <person name="Kruys A."/>
            <person name="Hutchinson M.I."/>
            <person name="Powell A.J."/>
            <person name="Barry K."/>
            <person name="Miller A.N."/>
            <person name="Grigoriev I.V."/>
            <person name="Debuchy R."/>
            <person name="Gladieux P."/>
            <person name="Thoren M.H."/>
            <person name="Johannesson H."/>
        </authorList>
    </citation>
    <scope>NUCLEOTIDE SEQUENCE</scope>
    <source>
        <strain evidence="6">SMH4131-1</strain>
    </source>
</reference>
<organism evidence="6 7">
    <name type="scientific">Cercophora scortea</name>
    <dbReference type="NCBI Taxonomy" id="314031"/>
    <lineage>
        <taxon>Eukaryota</taxon>
        <taxon>Fungi</taxon>
        <taxon>Dikarya</taxon>
        <taxon>Ascomycota</taxon>
        <taxon>Pezizomycotina</taxon>
        <taxon>Sordariomycetes</taxon>
        <taxon>Sordariomycetidae</taxon>
        <taxon>Sordariales</taxon>
        <taxon>Lasiosphaeriaceae</taxon>
        <taxon>Cercophora</taxon>
    </lineage>
</organism>
<proteinExistence type="predicted"/>
<protein>
    <submittedName>
        <fullName evidence="6">OB-fold nucleic acid binding domain-containing protein</fullName>
    </submittedName>
</protein>
<evidence type="ECO:0000256" key="2">
    <source>
        <dbReference type="ARBA" id="ARBA00022454"/>
    </source>
</evidence>
<feature type="compositionally biased region" description="Basic and acidic residues" evidence="4">
    <location>
        <begin position="281"/>
        <end position="303"/>
    </location>
</feature>